<keyword evidence="3" id="KW-0813">Transport</keyword>
<keyword evidence="7" id="KW-0116">cAMP-binding</keyword>
<reference evidence="26" key="2">
    <citation type="submission" date="2025-09" db="UniProtKB">
        <authorList>
            <consortium name="Ensembl"/>
        </authorList>
    </citation>
    <scope>IDENTIFICATION</scope>
</reference>
<dbReference type="InterPro" id="IPR005821">
    <property type="entry name" value="Ion_trans_dom"/>
</dbReference>
<dbReference type="InterPro" id="IPR000595">
    <property type="entry name" value="cNMP-bd_dom"/>
</dbReference>
<dbReference type="GO" id="GO:0003254">
    <property type="term" value="P:regulation of membrane depolarization"/>
    <property type="evidence" value="ECO:0007669"/>
    <property type="project" value="TreeGrafter"/>
</dbReference>
<feature type="region of interest" description="Disordered" evidence="23">
    <location>
        <begin position="672"/>
        <end position="706"/>
    </location>
</feature>
<evidence type="ECO:0000256" key="9">
    <source>
        <dbReference type="ARBA" id="ARBA00022741"/>
    </source>
</evidence>
<dbReference type="FunFam" id="1.10.287.70:FF:000031">
    <property type="entry name" value="Potassium/sodium hyperpolarization-activated cyclic nucleotide-gated channel 1, putative"/>
    <property type="match status" value="1"/>
</dbReference>
<evidence type="ECO:0000256" key="14">
    <source>
        <dbReference type="ARBA" id="ARBA00023053"/>
    </source>
</evidence>
<feature type="domain" description="Cyclic nucleotide-binding" evidence="25">
    <location>
        <begin position="417"/>
        <end position="532"/>
    </location>
</feature>
<dbReference type="Gene3D" id="1.10.287.630">
    <property type="entry name" value="Helix hairpin bin"/>
    <property type="match status" value="1"/>
</dbReference>
<dbReference type="Ensembl" id="ENSCPGT00000030449.1">
    <property type="protein sequence ID" value="ENSCPGP00000027888.1"/>
    <property type="gene ID" value="ENSCPGG00000019225.1"/>
</dbReference>
<keyword evidence="17" id="KW-0114">cAMP</keyword>
<keyword evidence="27" id="KW-1185">Reference proteome</keyword>
<evidence type="ECO:0000256" key="3">
    <source>
        <dbReference type="ARBA" id="ARBA00022448"/>
    </source>
</evidence>
<feature type="compositionally biased region" description="Low complexity" evidence="23">
    <location>
        <begin position="695"/>
        <end position="706"/>
    </location>
</feature>
<dbReference type="InterPro" id="IPR018488">
    <property type="entry name" value="cNMP-bd_CS"/>
</dbReference>
<evidence type="ECO:0000256" key="4">
    <source>
        <dbReference type="ARBA" id="ARBA00022461"/>
    </source>
</evidence>
<keyword evidence="10" id="KW-0631">Potassium channel</keyword>
<comment type="catalytic activity">
    <reaction evidence="22">
        <text>Na(+)(in) = Na(+)(out)</text>
        <dbReference type="Rhea" id="RHEA:34963"/>
        <dbReference type="ChEBI" id="CHEBI:29101"/>
    </reaction>
</comment>
<accession>A0A8C3KQE1</accession>
<evidence type="ECO:0000256" key="7">
    <source>
        <dbReference type="ARBA" id="ARBA00022566"/>
    </source>
</evidence>
<dbReference type="Pfam" id="PF00520">
    <property type="entry name" value="Ion_trans"/>
    <property type="match status" value="1"/>
</dbReference>
<dbReference type="GO" id="GO:0030552">
    <property type="term" value="F:cAMP binding"/>
    <property type="evidence" value="ECO:0007669"/>
    <property type="project" value="UniProtKB-KW"/>
</dbReference>
<evidence type="ECO:0000256" key="10">
    <source>
        <dbReference type="ARBA" id="ARBA00022826"/>
    </source>
</evidence>
<dbReference type="GO" id="GO:0098855">
    <property type="term" value="C:HCN channel complex"/>
    <property type="evidence" value="ECO:0007669"/>
    <property type="project" value="TreeGrafter"/>
</dbReference>
<dbReference type="GO" id="GO:0030424">
    <property type="term" value="C:axon"/>
    <property type="evidence" value="ECO:0007669"/>
    <property type="project" value="TreeGrafter"/>
</dbReference>
<dbReference type="PANTHER" id="PTHR45689:SF4">
    <property type="entry name" value="POTASSIUM_SODIUM HYPERPOLARIZATION-ACTIVATED CYCLIC NUCLEOTIDE-GATED CHANNEL 4"/>
    <property type="match status" value="1"/>
</dbReference>
<evidence type="ECO:0000256" key="15">
    <source>
        <dbReference type="ARBA" id="ARBA00023065"/>
    </source>
</evidence>
<feature type="region of interest" description="Disordered" evidence="23">
    <location>
        <begin position="1"/>
        <end position="30"/>
    </location>
</feature>
<dbReference type="SMART" id="SM00100">
    <property type="entry name" value="cNMP"/>
    <property type="match status" value="1"/>
</dbReference>
<evidence type="ECO:0000256" key="19">
    <source>
        <dbReference type="ARBA" id="ARBA00023286"/>
    </source>
</evidence>
<keyword evidence="11" id="KW-0851">Voltage-gated channel</keyword>
<keyword evidence="18" id="KW-0739">Sodium transport</keyword>
<keyword evidence="13 24" id="KW-1133">Transmembrane helix</keyword>
<keyword evidence="4" id="KW-0894">Sodium channel</keyword>
<evidence type="ECO:0000256" key="18">
    <source>
        <dbReference type="ARBA" id="ARBA00023201"/>
    </source>
</evidence>
<dbReference type="SUPFAM" id="SSF81324">
    <property type="entry name" value="Voltage-gated potassium channels"/>
    <property type="match status" value="1"/>
</dbReference>
<evidence type="ECO:0000256" key="13">
    <source>
        <dbReference type="ARBA" id="ARBA00022989"/>
    </source>
</evidence>
<keyword evidence="14" id="KW-0915">Sodium</keyword>
<keyword evidence="15" id="KW-0406">Ion transport</keyword>
<dbReference type="InterPro" id="IPR018490">
    <property type="entry name" value="cNMP-bd_dom_sf"/>
</dbReference>
<evidence type="ECO:0000256" key="17">
    <source>
        <dbReference type="ARBA" id="ARBA00023149"/>
    </source>
</evidence>
<sequence length="706" mass="80056">QPLEQGPGPGGSDGSPPFAEPGGAASAMDKLPPSMRKRQFGAMLQPGVNKFSLRMFGSQKAVEREQERVKSAGFWIIHPYSDFRFYWDLTMLLLMVGNLIIIPVGITFFKDENTTPWIVFNVVSDTFFLIDLVLNFRTGIVVEDNTEIILDPQRIKMKYLKSWFVVDFISSIPVDYIFLIVETRIDSEVYKTARALRIVRFTKILSLLRLLRLSRLIRYIHQWEEIFHMTYDLASAVVRIVNLIGMMLLLCHWDGCLQFLVPMLQDFPDDCWVSLNRMVNDSWGKQYSYALFKAMSHMLCIGYGQQAPVGMSDVWLTMLSMIVGATCYAMFIGHATALIQSLDSSRRQYQEKYKQVEQYMSFHKLPADMRQRIHDYYEHRYQGKMFDEESILGELSEPLREEIINFNCRKLVASMPLFANADPNFVTSMLTKLRFEVFQPGDYIIREGTIGKKMYFIQHGVVSVLTKGNKETKLADGSYFGEICLLTRGRRTASVRADTYCRLYSLSVDNFNEVLEEYPMMRRAFETVALDRLDRIGKKNSILLHKVQHDLNSGVFNYQENEIIQQIVQHDREMAHCAHNVQAAAAAAAAAASTPTPVIWTPLIQAPLQAAAATTSVAIALTHHPRLPTAIFRPPVSVLGSLGQQSNQTPRQLKRLQEGCADADTFPLTQRRISPSRTLLFPPASKEGGRPCPSPSVSSLTSSGCK</sequence>
<evidence type="ECO:0000256" key="8">
    <source>
        <dbReference type="ARBA" id="ARBA00022692"/>
    </source>
</evidence>
<evidence type="ECO:0000256" key="24">
    <source>
        <dbReference type="SAM" id="Phobius"/>
    </source>
</evidence>
<keyword evidence="5" id="KW-1003">Cell membrane</keyword>
<evidence type="ECO:0000256" key="2">
    <source>
        <dbReference type="ARBA" id="ARBA00006305"/>
    </source>
</evidence>
<evidence type="ECO:0000256" key="23">
    <source>
        <dbReference type="SAM" id="MobiDB-lite"/>
    </source>
</evidence>
<evidence type="ECO:0000256" key="6">
    <source>
        <dbReference type="ARBA" id="ARBA00022538"/>
    </source>
</evidence>
<keyword evidence="20" id="KW-0407">Ion channel</keyword>
<dbReference type="FunFam" id="1.10.287.630:FF:000002">
    <property type="entry name" value="Potassium/sodium hyperpolarization-activated cyclic nucleotide-gated channel 4"/>
    <property type="match status" value="1"/>
</dbReference>
<dbReference type="PANTHER" id="PTHR45689">
    <property type="entry name" value="I[[H]] CHANNEL, ISOFORM E"/>
    <property type="match status" value="1"/>
</dbReference>
<name>A0A8C3KQE1_9CHAR</name>
<dbReference type="Gene3D" id="1.10.287.70">
    <property type="match status" value="1"/>
</dbReference>
<dbReference type="InterPro" id="IPR051413">
    <property type="entry name" value="K/Na_HCN_channel"/>
</dbReference>
<comment type="catalytic activity">
    <reaction evidence="21">
        <text>K(+)(in) = K(+)(out)</text>
        <dbReference type="Rhea" id="RHEA:29463"/>
        <dbReference type="ChEBI" id="CHEBI:29103"/>
    </reaction>
</comment>
<dbReference type="PRINTS" id="PR01463">
    <property type="entry name" value="EAGCHANLFMLY"/>
</dbReference>
<dbReference type="Pfam" id="PF00027">
    <property type="entry name" value="cNMP_binding"/>
    <property type="match status" value="1"/>
</dbReference>
<evidence type="ECO:0000256" key="1">
    <source>
        <dbReference type="ARBA" id="ARBA00004651"/>
    </source>
</evidence>
<keyword evidence="9" id="KW-0547">Nucleotide-binding</keyword>
<dbReference type="CDD" id="cd00038">
    <property type="entry name" value="CAP_ED"/>
    <property type="match status" value="1"/>
</dbReference>
<proteinExistence type="inferred from homology"/>
<comment type="similarity">
    <text evidence="2">Belongs to the potassium channel HCN family.</text>
</comment>
<dbReference type="InterPro" id="IPR014710">
    <property type="entry name" value="RmlC-like_jellyroll"/>
</dbReference>
<evidence type="ECO:0000256" key="11">
    <source>
        <dbReference type="ARBA" id="ARBA00022882"/>
    </source>
</evidence>
<keyword evidence="12" id="KW-0630">Potassium</keyword>
<dbReference type="Proteomes" id="UP000694419">
    <property type="component" value="Unplaced"/>
</dbReference>
<comment type="subcellular location">
    <subcellularLocation>
        <location evidence="1">Cell membrane</location>
        <topology evidence="1">Multi-pass membrane protein</topology>
    </subcellularLocation>
</comment>
<dbReference type="GO" id="GO:0030425">
    <property type="term" value="C:dendrite"/>
    <property type="evidence" value="ECO:0007669"/>
    <property type="project" value="TreeGrafter"/>
</dbReference>
<evidence type="ECO:0000256" key="21">
    <source>
        <dbReference type="ARBA" id="ARBA00034430"/>
    </source>
</evidence>
<dbReference type="InterPro" id="IPR003938">
    <property type="entry name" value="K_chnl_volt-dep_EAG/ELK/ERG"/>
</dbReference>
<feature type="transmembrane region" description="Helical" evidence="24">
    <location>
        <begin position="85"/>
        <end position="109"/>
    </location>
</feature>
<dbReference type="PROSITE" id="PS00888">
    <property type="entry name" value="CNMP_BINDING_1"/>
    <property type="match status" value="1"/>
</dbReference>
<dbReference type="Pfam" id="PF08412">
    <property type="entry name" value="Ion_trans_N"/>
    <property type="match status" value="1"/>
</dbReference>
<evidence type="ECO:0000313" key="26">
    <source>
        <dbReference type="Ensembl" id="ENSCPGP00000027888.1"/>
    </source>
</evidence>
<keyword evidence="19" id="KW-1071">Ligand-gated ion channel</keyword>
<keyword evidence="6" id="KW-0633">Potassium transport</keyword>
<evidence type="ECO:0000256" key="16">
    <source>
        <dbReference type="ARBA" id="ARBA00023136"/>
    </source>
</evidence>
<evidence type="ECO:0000313" key="27">
    <source>
        <dbReference type="Proteomes" id="UP000694419"/>
    </source>
</evidence>
<keyword evidence="16 24" id="KW-0472">Membrane</keyword>
<organism evidence="26 27">
    <name type="scientific">Calidris pygmaea</name>
    <name type="common">Spoon-billed sandpiper</name>
    <dbReference type="NCBI Taxonomy" id="425635"/>
    <lineage>
        <taxon>Eukaryota</taxon>
        <taxon>Metazoa</taxon>
        <taxon>Chordata</taxon>
        <taxon>Craniata</taxon>
        <taxon>Vertebrata</taxon>
        <taxon>Euteleostomi</taxon>
        <taxon>Archelosauria</taxon>
        <taxon>Archosauria</taxon>
        <taxon>Dinosauria</taxon>
        <taxon>Saurischia</taxon>
        <taxon>Theropoda</taxon>
        <taxon>Coelurosauria</taxon>
        <taxon>Aves</taxon>
        <taxon>Neognathae</taxon>
        <taxon>Neoaves</taxon>
        <taxon>Charadriiformes</taxon>
        <taxon>Scolopacidae</taxon>
        <taxon>Calidris</taxon>
    </lineage>
</organism>
<evidence type="ECO:0000256" key="22">
    <source>
        <dbReference type="ARBA" id="ARBA00036239"/>
    </source>
</evidence>
<evidence type="ECO:0000256" key="12">
    <source>
        <dbReference type="ARBA" id="ARBA00022958"/>
    </source>
</evidence>
<dbReference type="InterPro" id="IPR013621">
    <property type="entry name" value="Ion_trans_N"/>
</dbReference>
<evidence type="ECO:0000256" key="5">
    <source>
        <dbReference type="ARBA" id="ARBA00022475"/>
    </source>
</evidence>
<evidence type="ECO:0000259" key="25">
    <source>
        <dbReference type="PROSITE" id="PS50042"/>
    </source>
</evidence>
<dbReference type="PROSITE" id="PS50042">
    <property type="entry name" value="CNMP_BINDING_3"/>
    <property type="match status" value="1"/>
</dbReference>
<keyword evidence="8 24" id="KW-0812">Transmembrane</keyword>
<protein>
    <submittedName>
        <fullName evidence="26">Hyperpolarization activated cyclic nucleotide gated potassium channel 4</fullName>
    </submittedName>
</protein>
<dbReference type="FunFam" id="2.60.120.10:FF:000007">
    <property type="entry name" value="Putative potassium/sodium hyperpolarization-activated cyclic nucleotide-gated channel 2"/>
    <property type="match status" value="1"/>
</dbReference>
<dbReference type="GO" id="GO:0005272">
    <property type="term" value="F:sodium channel activity"/>
    <property type="evidence" value="ECO:0007669"/>
    <property type="project" value="UniProtKB-KW"/>
</dbReference>
<dbReference type="GO" id="GO:0005249">
    <property type="term" value="F:voltage-gated potassium channel activity"/>
    <property type="evidence" value="ECO:0007669"/>
    <property type="project" value="InterPro"/>
</dbReference>
<dbReference type="Gene3D" id="2.60.120.10">
    <property type="entry name" value="Jelly Rolls"/>
    <property type="match status" value="1"/>
</dbReference>
<reference evidence="26" key="1">
    <citation type="submission" date="2025-08" db="UniProtKB">
        <authorList>
            <consortium name="Ensembl"/>
        </authorList>
    </citation>
    <scope>IDENTIFICATION</scope>
</reference>
<evidence type="ECO:0000256" key="20">
    <source>
        <dbReference type="ARBA" id="ARBA00023303"/>
    </source>
</evidence>
<dbReference type="SUPFAM" id="SSF51206">
    <property type="entry name" value="cAMP-binding domain-like"/>
    <property type="match status" value="1"/>
</dbReference>
<dbReference type="AlphaFoldDB" id="A0A8C3KQE1"/>
<feature type="transmembrane region" description="Helical" evidence="24">
    <location>
        <begin position="314"/>
        <end position="339"/>
    </location>
</feature>